<name>A0A5B7GKR4_PORTR</name>
<comment type="caution">
    <text evidence="2">The sequence shown here is derived from an EMBL/GenBank/DDBJ whole genome shotgun (WGS) entry which is preliminary data.</text>
</comment>
<evidence type="ECO:0000256" key="1">
    <source>
        <dbReference type="SAM" id="SignalP"/>
    </source>
</evidence>
<accession>A0A5B7GKR4</accession>
<reference evidence="2 3" key="1">
    <citation type="submission" date="2019-05" db="EMBL/GenBank/DDBJ databases">
        <title>Another draft genome of Portunus trituberculatus and its Hox gene families provides insights of decapod evolution.</title>
        <authorList>
            <person name="Jeong J.-H."/>
            <person name="Song I."/>
            <person name="Kim S."/>
            <person name="Choi T."/>
            <person name="Kim D."/>
            <person name="Ryu S."/>
            <person name="Kim W."/>
        </authorList>
    </citation>
    <scope>NUCLEOTIDE SEQUENCE [LARGE SCALE GENOMIC DNA]</scope>
    <source>
        <tissue evidence="2">Muscle</tissue>
    </source>
</reference>
<dbReference type="EMBL" id="VSRR010015254">
    <property type="protein sequence ID" value="MPC57985.1"/>
    <property type="molecule type" value="Genomic_DNA"/>
</dbReference>
<feature type="chain" id="PRO_5023095091" description="Secreted protein" evidence="1">
    <location>
        <begin position="19"/>
        <end position="97"/>
    </location>
</feature>
<dbReference type="Proteomes" id="UP000324222">
    <property type="component" value="Unassembled WGS sequence"/>
</dbReference>
<dbReference type="AlphaFoldDB" id="A0A5B7GKR4"/>
<gene>
    <name evidence="2" type="ORF">E2C01_051977</name>
</gene>
<keyword evidence="1" id="KW-0732">Signal</keyword>
<evidence type="ECO:0000313" key="2">
    <source>
        <dbReference type="EMBL" id="MPC57985.1"/>
    </source>
</evidence>
<evidence type="ECO:0008006" key="4">
    <source>
        <dbReference type="Google" id="ProtNLM"/>
    </source>
</evidence>
<proteinExistence type="predicted"/>
<feature type="signal peptide" evidence="1">
    <location>
        <begin position="1"/>
        <end position="18"/>
    </location>
</feature>
<keyword evidence="3" id="KW-1185">Reference proteome</keyword>
<evidence type="ECO:0000313" key="3">
    <source>
        <dbReference type="Proteomes" id="UP000324222"/>
    </source>
</evidence>
<sequence length="97" mass="10818">MLLFFCFVFFVLYRSSRSKGLALERYRATCNIKIKIKAIAYAYLCVLDSVHYAGDRLATGASWTSEIPNFLVDAGIPSLDEEPLLSVALLHPVTMPS</sequence>
<protein>
    <recommendedName>
        <fullName evidence="4">Secreted protein</fullName>
    </recommendedName>
</protein>
<organism evidence="2 3">
    <name type="scientific">Portunus trituberculatus</name>
    <name type="common">Swimming crab</name>
    <name type="synonym">Neptunus trituberculatus</name>
    <dbReference type="NCBI Taxonomy" id="210409"/>
    <lineage>
        <taxon>Eukaryota</taxon>
        <taxon>Metazoa</taxon>
        <taxon>Ecdysozoa</taxon>
        <taxon>Arthropoda</taxon>
        <taxon>Crustacea</taxon>
        <taxon>Multicrustacea</taxon>
        <taxon>Malacostraca</taxon>
        <taxon>Eumalacostraca</taxon>
        <taxon>Eucarida</taxon>
        <taxon>Decapoda</taxon>
        <taxon>Pleocyemata</taxon>
        <taxon>Brachyura</taxon>
        <taxon>Eubrachyura</taxon>
        <taxon>Portunoidea</taxon>
        <taxon>Portunidae</taxon>
        <taxon>Portuninae</taxon>
        <taxon>Portunus</taxon>
    </lineage>
</organism>